<dbReference type="GO" id="GO:0016020">
    <property type="term" value="C:membrane"/>
    <property type="evidence" value="ECO:0007669"/>
    <property type="project" value="InterPro"/>
</dbReference>
<keyword evidence="1" id="KW-0472">Membrane</keyword>
<keyword evidence="1" id="KW-1133">Transmembrane helix</keyword>
<name>A0A8J2ZEN7_9PROT</name>
<dbReference type="EMBL" id="BMKS01000019">
    <property type="protein sequence ID" value="GGG49165.1"/>
    <property type="molecule type" value="Genomic_DNA"/>
</dbReference>
<reference evidence="3 4" key="1">
    <citation type="journal article" date="2014" name="Int. J. Syst. Evol. Microbiol.">
        <title>Complete genome sequence of Corynebacterium casei LMG S-19264T (=DSM 44701T), isolated from a smear-ripened cheese.</title>
        <authorList>
            <consortium name="US DOE Joint Genome Institute (JGI-PGF)"/>
            <person name="Walter F."/>
            <person name="Albersmeier A."/>
            <person name="Kalinowski J."/>
            <person name="Ruckert C."/>
        </authorList>
    </citation>
    <scope>NUCLEOTIDE SEQUENCE [LARGE SCALE GENOMIC DNA]</scope>
    <source>
        <strain evidence="3 4">CGMCC 1.16330</strain>
    </source>
</reference>
<feature type="domain" description="EamA" evidence="2">
    <location>
        <begin position="2"/>
        <end position="131"/>
    </location>
</feature>
<evidence type="ECO:0000259" key="2">
    <source>
        <dbReference type="Pfam" id="PF00892"/>
    </source>
</evidence>
<accession>A0A8J2ZEN7</accession>
<feature type="transmembrane region" description="Helical" evidence="1">
    <location>
        <begin position="258"/>
        <end position="276"/>
    </location>
</feature>
<feature type="transmembrane region" description="Helical" evidence="1">
    <location>
        <begin position="29"/>
        <end position="49"/>
    </location>
</feature>
<dbReference type="PANTHER" id="PTHR22911:SF103">
    <property type="entry name" value="BLR2811 PROTEIN"/>
    <property type="match status" value="1"/>
</dbReference>
<protein>
    <submittedName>
        <fullName evidence="3">Membrane protein</fullName>
    </submittedName>
</protein>
<dbReference type="InterPro" id="IPR037185">
    <property type="entry name" value="EmrE-like"/>
</dbReference>
<feature type="transmembrane region" description="Helical" evidence="1">
    <location>
        <begin position="224"/>
        <end position="252"/>
    </location>
</feature>
<feature type="transmembrane region" description="Helical" evidence="1">
    <location>
        <begin position="196"/>
        <end position="217"/>
    </location>
</feature>
<evidence type="ECO:0000256" key="1">
    <source>
        <dbReference type="SAM" id="Phobius"/>
    </source>
</evidence>
<gene>
    <name evidence="3" type="ORF">GCM10010964_40640</name>
</gene>
<dbReference type="SUPFAM" id="SSF103481">
    <property type="entry name" value="Multidrug resistance efflux transporter EmrE"/>
    <property type="match status" value="2"/>
</dbReference>
<evidence type="ECO:0000313" key="3">
    <source>
        <dbReference type="EMBL" id="GGG49165.1"/>
    </source>
</evidence>
<feature type="transmembrane region" description="Helical" evidence="1">
    <location>
        <begin position="90"/>
        <end position="109"/>
    </location>
</feature>
<dbReference type="AlphaFoldDB" id="A0A8J2ZEN7"/>
<dbReference type="Proteomes" id="UP000597507">
    <property type="component" value="Unassembled WGS sequence"/>
</dbReference>
<dbReference type="Pfam" id="PF00892">
    <property type="entry name" value="EamA"/>
    <property type="match status" value="1"/>
</dbReference>
<dbReference type="RefSeq" id="WP_188903610.1">
    <property type="nucleotide sequence ID" value="NZ_BMKS01000019.1"/>
</dbReference>
<sequence length="297" mass="31314">MRGIALVALAYFVISGTDAAVKWALPEVGTAMAMIWRGVIGAGCVALLARGRGLFPRDRRLLAARSLLHTAVSGAWYWAWAQGMPLADSYAVAATAPLLMTVLAVPMLAERVGWRRWTATLVGFGGVLVMLQPSGDLWRIETPVLLVAVAAMAVTRIWTRVLARSDTPAAIAFWLMVAHVPVGLALLPVFPPPSGAWVPSLGAAAALTAFGAANALAHVLFGRAFALAPVSVLAPFEYSPLLWGGVLGFLIWAEVPSWTTLGGAAIVVAAGLYTLHRERVRRAAARQEAAARAAPRG</sequence>
<keyword evidence="4" id="KW-1185">Reference proteome</keyword>
<proteinExistence type="predicted"/>
<feature type="transmembrane region" description="Helical" evidence="1">
    <location>
        <begin position="171"/>
        <end position="190"/>
    </location>
</feature>
<evidence type="ECO:0000313" key="4">
    <source>
        <dbReference type="Proteomes" id="UP000597507"/>
    </source>
</evidence>
<comment type="caution">
    <text evidence="3">The sequence shown here is derived from an EMBL/GenBank/DDBJ whole genome shotgun (WGS) entry which is preliminary data.</text>
</comment>
<keyword evidence="1" id="KW-0812">Transmembrane</keyword>
<feature type="transmembrane region" description="Helical" evidence="1">
    <location>
        <begin position="116"/>
        <end position="134"/>
    </location>
</feature>
<feature type="transmembrane region" description="Helical" evidence="1">
    <location>
        <begin position="140"/>
        <end position="159"/>
    </location>
</feature>
<organism evidence="3 4">
    <name type="scientific">Caldovatus sediminis</name>
    <dbReference type="NCBI Taxonomy" id="2041189"/>
    <lineage>
        <taxon>Bacteria</taxon>
        <taxon>Pseudomonadati</taxon>
        <taxon>Pseudomonadota</taxon>
        <taxon>Alphaproteobacteria</taxon>
        <taxon>Acetobacterales</taxon>
        <taxon>Roseomonadaceae</taxon>
        <taxon>Caldovatus</taxon>
    </lineage>
</organism>
<dbReference type="InterPro" id="IPR000620">
    <property type="entry name" value="EamA_dom"/>
</dbReference>
<dbReference type="PANTHER" id="PTHR22911">
    <property type="entry name" value="ACYL-MALONYL CONDENSING ENZYME-RELATED"/>
    <property type="match status" value="1"/>
</dbReference>
<feature type="transmembrane region" description="Helical" evidence="1">
    <location>
        <begin position="61"/>
        <end position="78"/>
    </location>
</feature>